<dbReference type="Pfam" id="PF10280">
    <property type="entry name" value="Med11"/>
    <property type="match status" value="1"/>
</dbReference>
<dbReference type="Gene3D" id="1.10.287.3490">
    <property type="match status" value="1"/>
</dbReference>
<evidence type="ECO:0000313" key="6">
    <source>
        <dbReference type="Proteomes" id="UP000271241"/>
    </source>
</evidence>
<evidence type="ECO:0000313" key="5">
    <source>
        <dbReference type="EMBL" id="RKP07720.1"/>
    </source>
</evidence>
<gene>
    <name evidence="4" type="primary">MED11</name>
    <name evidence="5" type="ORF">THASP1DRAFT_30462</name>
</gene>
<comment type="subcellular location">
    <subcellularLocation>
        <location evidence="1 4">Nucleus</location>
    </subcellularLocation>
</comment>
<keyword evidence="4" id="KW-0805">Transcription regulation</keyword>
<dbReference type="EMBL" id="KZ992680">
    <property type="protein sequence ID" value="RKP07720.1"/>
    <property type="molecule type" value="Genomic_DNA"/>
</dbReference>
<evidence type="ECO:0000256" key="2">
    <source>
        <dbReference type="ARBA" id="ARBA00008186"/>
    </source>
</evidence>
<name>A0A4P9XQY6_9FUNG</name>
<dbReference type="GO" id="GO:0016592">
    <property type="term" value="C:mediator complex"/>
    <property type="evidence" value="ECO:0007669"/>
    <property type="project" value="InterPro"/>
</dbReference>
<dbReference type="GO" id="GO:0003712">
    <property type="term" value="F:transcription coregulator activity"/>
    <property type="evidence" value="ECO:0007669"/>
    <property type="project" value="InterPro"/>
</dbReference>
<protein>
    <recommendedName>
        <fullName evidence="4">Mediator of RNA polymerase II transcription subunit 11</fullName>
    </recommendedName>
    <alternativeName>
        <fullName evidence="4">Mediator complex subunit 11</fullName>
    </alternativeName>
</protein>
<reference evidence="6" key="1">
    <citation type="journal article" date="2018" name="Nat. Microbiol.">
        <title>Leveraging single-cell genomics to expand the fungal tree of life.</title>
        <authorList>
            <person name="Ahrendt S.R."/>
            <person name="Quandt C.A."/>
            <person name="Ciobanu D."/>
            <person name="Clum A."/>
            <person name="Salamov A."/>
            <person name="Andreopoulos B."/>
            <person name="Cheng J.F."/>
            <person name="Woyke T."/>
            <person name="Pelin A."/>
            <person name="Henrissat B."/>
            <person name="Reynolds N.K."/>
            <person name="Benny G.L."/>
            <person name="Smith M.E."/>
            <person name="James T.Y."/>
            <person name="Grigoriev I.V."/>
        </authorList>
    </citation>
    <scope>NUCLEOTIDE SEQUENCE [LARGE SCALE GENOMIC DNA]</scope>
    <source>
        <strain evidence="6">RSA 1356</strain>
    </source>
</reference>
<organism evidence="5 6">
    <name type="scientific">Thamnocephalis sphaerospora</name>
    <dbReference type="NCBI Taxonomy" id="78915"/>
    <lineage>
        <taxon>Eukaryota</taxon>
        <taxon>Fungi</taxon>
        <taxon>Fungi incertae sedis</taxon>
        <taxon>Zoopagomycota</taxon>
        <taxon>Zoopagomycotina</taxon>
        <taxon>Zoopagomycetes</taxon>
        <taxon>Zoopagales</taxon>
        <taxon>Sigmoideomycetaceae</taxon>
        <taxon>Thamnocephalis</taxon>
    </lineage>
</organism>
<dbReference type="InterPro" id="IPR019404">
    <property type="entry name" value="Mediator_Med11"/>
</dbReference>
<evidence type="ECO:0000256" key="3">
    <source>
        <dbReference type="ARBA" id="ARBA00023242"/>
    </source>
</evidence>
<keyword evidence="4" id="KW-0804">Transcription</keyword>
<comment type="similarity">
    <text evidence="2 4">Belongs to the Mediator complex subunit 11 family.</text>
</comment>
<sequence length="131" mass="14880">MDTDSPTAKRLAALETIEQRIVELLRVAVEAVDALNGRSEDGRVDDPAALRETFEECSNRYYKLLENIQVMLRQQFRYLTEIGITDADVIFRSQVAGEEKDCAQWRATLVQLRQEIGRARGALYAAHDKHG</sequence>
<dbReference type="AlphaFoldDB" id="A0A4P9XQY6"/>
<keyword evidence="3 4" id="KW-0539">Nucleus</keyword>
<comment type="subunit">
    <text evidence="4">Component of the Mediator complex.</text>
</comment>
<proteinExistence type="inferred from homology"/>
<dbReference type="GO" id="GO:0006357">
    <property type="term" value="P:regulation of transcription by RNA polymerase II"/>
    <property type="evidence" value="ECO:0007669"/>
    <property type="project" value="InterPro"/>
</dbReference>
<dbReference type="OrthoDB" id="5418434at2759"/>
<dbReference type="Proteomes" id="UP000271241">
    <property type="component" value="Unassembled WGS sequence"/>
</dbReference>
<evidence type="ECO:0000256" key="1">
    <source>
        <dbReference type="ARBA" id="ARBA00004123"/>
    </source>
</evidence>
<keyword evidence="6" id="KW-1185">Reference proteome</keyword>
<evidence type="ECO:0000256" key="4">
    <source>
        <dbReference type="RuleBase" id="RU364147"/>
    </source>
</evidence>
<accession>A0A4P9XQY6</accession>
<keyword evidence="4" id="KW-0010">Activator</keyword>
<comment type="function">
    <text evidence="4">Component of the Mediator complex, a coactivator involved in the regulated transcription of nearly all RNA polymerase II-dependent genes. Mediator functions as a bridge to convey information from gene-specific regulatory proteins to the basal RNA polymerase II transcription machinery. Mediator is recruited to promoters by direct interactions with regulatory proteins and serves as a scaffold for the assembly of a functional pre-initiation complex with RNA polymerase II and the general transcription factors.</text>
</comment>